<organism evidence="3 4">
    <name type="scientific">Bosea vestrisii</name>
    <dbReference type="NCBI Taxonomy" id="151416"/>
    <lineage>
        <taxon>Bacteria</taxon>
        <taxon>Pseudomonadati</taxon>
        <taxon>Pseudomonadota</taxon>
        <taxon>Alphaproteobacteria</taxon>
        <taxon>Hyphomicrobiales</taxon>
        <taxon>Boseaceae</taxon>
        <taxon>Bosea</taxon>
    </lineage>
</organism>
<feature type="compositionally biased region" description="Basic and acidic residues" evidence="1">
    <location>
        <begin position="100"/>
        <end position="116"/>
    </location>
</feature>
<name>A0ABW0HDG8_9HYPH</name>
<dbReference type="EMBL" id="JBHSLV010000032">
    <property type="protein sequence ID" value="MFC5394700.1"/>
    <property type="molecule type" value="Genomic_DNA"/>
</dbReference>
<accession>A0ABW0HDG8</accession>
<dbReference type="RefSeq" id="WP_377010164.1">
    <property type="nucleotide sequence ID" value="NZ_JBHSLV010000032.1"/>
</dbReference>
<keyword evidence="4" id="KW-1185">Reference proteome</keyword>
<protein>
    <submittedName>
        <fullName evidence="3">VOC family protein</fullName>
    </submittedName>
</protein>
<feature type="domain" description="VOC" evidence="2">
    <location>
        <begin position="6"/>
        <end position="143"/>
    </location>
</feature>
<gene>
    <name evidence="3" type="ORF">ACFPPC_18845</name>
</gene>
<evidence type="ECO:0000313" key="3">
    <source>
        <dbReference type="EMBL" id="MFC5394700.1"/>
    </source>
</evidence>
<dbReference type="InterPro" id="IPR037523">
    <property type="entry name" value="VOC_core"/>
</dbReference>
<dbReference type="SUPFAM" id="SSF54593">
    <property type="entry name" value="Glyoxalase/Bleomycin resistance protein/Dihydroxybiphenyl dioxygenase"/>
    <property type="match status" value="1"/>
</dbReference>
<feature type="region of interest" description="Disordered" evidence="1">
    <location>
        <begin position="96"/>
        <end position="129"/>
    </location>
</feature>
<proteinExistence type="predicted"/>
<dbReference type="Pfam" id="PF00903">
    <property type="entry name" value="Glyoxalase"/>
    <property type="match status" value="1"/>
</dbReference>
<dbReference type="Proteomes" id="UP001596104">
    <property type="component" value="Unassembled WGS sequence"/>
</dbReference>
<dbReference type="Gene3D" id="3.10.180.10">
    <property type="entry name" value="2,3-Dihydroxybiphenyl 1,2-Dioxygenase, domain 1"/>
    <property type="match status" value="1"/>
</dbReference>
<dbReference type="InterPro" id="IPR004360">
    <property type="entry name" value="Glyas_Fos-R_dOase_dom"/>
</dbReference>
<evidence type="ECO:0000259" key="2">
    <source>
        <dbReference type="PROSITE" id="PS51819"/>
    </source>
</evidence>
<comment type="caution">
    <text evidence="3">The sequence shown here is derived from an EMBL/GenBank/DDBJ whole genome shotgun (WGS) entry which is preliminary data.</text>
</comment>
<dbReference type="PROSITE" id="PS51819">
    <property type="entry name" value="VOC"/>
    <property type="match status" value="1"/>
</dbReference>
<evidence type="ECO:0000256" key="1">
    <source>
        <dbReference type="SAM" id="MobiDB-lite"/>
    </source>
</evidence>
<reference evidence="4" key="1">
    <citation type="journal article" date="2019" name="Int. J. Syst. Evol. Microbiol.">
        <title>The Global Catalogue of Microorganisms (GCM) 10K type strain sequencing project: providing services to taxonomists for standard genome sequencing and annotation.</title>
        <authorList>
            <consortium name="The Broad Institute Genomics Platform"/>
            <consortium name="The Broad Institute Genome Sequencing Center for Infectious Disease"/>
            <person name="Wu L."/>
            <person name="Ma J."/>
        </authorList>
    </citation>
    <scope>NUCLEOTIDE SEQUENCE [LARGE SCALE GENOMIC DNA]</scope>
    <source>
        <strain evidence="4">CGMCC 1.16326</strain>
    </source>
</reference>
<sequence>MPRLNRIVETALYVDDLDRAAAFYEGTLGLSSMLRTRTLFAYDIGGQNVLLLFLRGASVETQVSERGSIPPHDGHGPLHICFAVDATELTAWETQLRQQGGDRRPHALESRRREHLLPGSRRPPARDHDARQLAELLSRQGVT</sequence>
<evidence type="ECO:0000313" key="4">
    <source>
        <dbReference type="Proteomes" id="UP001596104"/>
    </source>
</evidence>
<dbReference type="InterPro" id="IPR029068">
    <property type="entry name" value="Glyas_Bleomycin-R_OHBP_Dase"/>
</dbReference>